<evidence type="ECO:0000313" key="3">
    <source>
        <dbReference type="Proteomes" id="UP001596461"/>
    </source>
</evidence>
<dbReference type="InterPro" id="IPR004675">
    <property type="entry name" value="AhpD_core"/>
</dbReference>
<dbReference type="PANTHER" id="PTHR33930">
    <property type="entry name" value="ALKYL HYDROPEROXIDE REDUCTASE AHPD"/>
    <property type="match status" value="1"/>
</dbReference>
<comment type="caution">
    <text evidence="2">The sequence shown here is derived from an EMBL/GenBank/DDBJ whole genome shotgun (WGS) entry which is preliminary data.</text>
</comment>
<dbReference type="EMBL" id="JBHTAH010000003">
    <property type="protein sequence ID" value="MFC7068997.1"/>
    <property type="molecule type" value="Genomic_DNA"/>
</dbReference>
<dbReference type="SUPFAM" id="SSF69118">
    <property type="entry name" value="AhpD-like"/>
    <property type="match status" value="1"/>
</dbReference>
<evidence type="ECO:0000259" key="1">
    <source>
        <dbReference type="Pfam" id="PF02627"/>
    </source>
</evidence>
<reference evidence="2 3" key="1">
    <citation type="journal article" date="2019" name="Int. J. Syst. Evol. Microbiol.">
        <title>The Global Catalogue of Microorganisms (GCM) 10K type strain sequencing project: providing services to taxonomists for standard genome sequencing and annotation.</title>
        <authorList>
            <consortium name="The Broad Institute Genomics Platform"/>
            <consortium name="The Broad Institute Genome Sequencing Center for Infectious Disease"/>
            <person name="Wu L."/>
            <person name="Ma J."/>
        </authorList>
    </citation>
    <scope>NUCLEOTIDE SEQUENCE [LARGE SCALE GENOMIC DNA]</scope>
    <source>
        <strain evidence="2 3">DT31</strain>
    </source>
</reference>
<dbReference type="InterPro" id="IPR003779">
    <property type="entry name" value="CMD-like"/>
</dbReference>
<accession>A0ABD5WAL2</accession>
<feature type="domain" description="Carboxymuconolactone decarboxylase-like" evidence="1">
    <location>
        <begin position="40"/>
        <end position="110"/>
    </location>
</feature>
<dbReference type="NCBIfam" id="TIGR00778">
    <property type="entry name" value="ahpD_dom"/>
    <property type="match status" value="1"/>
</dbReference>
<dbReference type="RefSeq" id="WP_284030901.1">
    <property type="nucleotide sequence ID" value="NZ_CP126154.1"/>
</dbReference>
<dbReference type="PANTHER" id="PTHR33930:SF2">
    <property type="entry name" value="BLR3452 PROTEIN"/>
    <property type="match status" value="1"/>
</dbReference>
<evidence type="ECO:0000313" key="2">
    <source>
        <dbReference type="EMBL" id="MFC7068997.1"/>
    </source>
</evidence>
<dbReference type="Gene3D" id="1.20.1290.10">
    <property type="entry name" value="AhpD-like"/>
    <property type="match status" value="1"/>
</dbReference>
<dbReference type="Proteomes" id="UP001596461">
    <property type="component" value="Unassembled WGS sequence"/>
</dbReference>
<name>A0ABD5WAL2_9EURY</name>
<dbReference type="GeneID" id="81125756"/>
<dbReference type="AlphaFoldDB" id="A0ABD5WAL2"/>
<proteinExistence type="predicted"/>
<dbReference type="Pfam" id="PF02627">
    <property type="entry name" value="CMD"/>
    <property type="match status" value="1"/>
</dbReference>
<gene>
    <name evidence="2" type="ORF">ACFQL9_05015</name>
</gene>
<protein>
    <submittedName>
        <fullName evidence="2">Carboxymuconolactone decarboxylase family protein</fullName>
    </submittedName>
</protein>
<dbReference type="InterPro" id="IPR029032">
    <property type="entry name" value="AhpD-like"/>
</dbReference>
<keyword evidence="3" id="KW-1185">Reference proteome</keyword>
<organism evidence="2 3">
    <name type="scientific">Halobaculum lipolyticum</name>
    <dbReference type="NCBI Taxonomy" id="3032001"/>
    <lineage>
        <taxon>Archaea</taxon>
        <taxon>Methanobacteriati</taxon>
        <taxon>Methanobacteriota</taxon>
        <taxon>Stenosarchaea group</taxon>
        <taxon>Halobacteria</taxon>
        <taxon>Halobacteriales</taxon>
        <taxon>Haloferacaceae</taxon>
        <taxon>Halobaculum</taxon>
    </lineage>
</organism>
<sequence>MATTSATDAYDRTVTEIEETIGIVPGFFGDLNQDDLVDEWPTFRRMALEETEIPAKYKELINLAVASNLKCPYCIHFHREAAKMHGASDEELAEVAFLAGYTPRYSSMIHAQEYDLGTFKNEFGQIAAHLQSQMPADD</sequence>